<dbReference type="AlphaFoldDB" id="A0A1G9HFL2"/>
<proteinExistence type="predicted"/>
<organism evidence="1 2">
    <name type="scientific">Nonomuraea maritima</name>
    <dbReference type="NCBI Taxonomy" id="683260"/>
    <lineage>
        <taxon>Bacteria</taxon>
        <taxon>Bacillati</taxon>
        <taxon>Actinomycetota</taxon>
        <taxon>Actinomycetes</taxon>
        <taxon>Streptosporangiales</taxon>
        <taxon>Streptosporangiaceae</taxon>
        <taxon>Nonomuraea</taxon>
    </lineage>
</organism>
<sequence length="55" mass="5630">MRGRAEALHRRRDVTGGLSGLSVVGALSGAVGRSVRAFALGTSAEVWGPIRTPGL</sequence>
<evidence type="ECO:0000313" key="1">
    <source>
        <dbReference type="EMBL" id="SDL11659.1"/>
    </source>
</evidence>
<evidence type="ECO:0000313" key="2">
    <source>
        <dbReference type="Proteomes" id="UP000198683"/>
    </source>
</evidence>
<name>A0A1G9HFL2_9ACTN</name>
<dbReference type="Proteomes" id="UP000198683">
    <property type="component" value="Unassembled WGS sequence"/>
</dbReference>
<dbReference type="EMBL" id="FNFB01000016">
    <property type="protein sequence ID" value="SDL11659.1"/>
    <property type="molecule type" value="Genomic_DNA"/>
</dbReference>
<gene>
    <name evidence="1" type="ORF">SAMN05421874_11614</name>
</gene>
<dbReference type="STRING" id="683260.SAMN05421874_11614"/>
<accession>A0A1G9HFL2</accession>
<protein>
    <submittedName>
        <fullName evidence="1">Uncharacterized protein</fullName>
    </submittedName>
</protein>
<dbReference type="RefSeq" id="WP_176903255.1">
    <property type="nucleotide sequence ID" value="NZ_FNFB01000016.1"/>
</dbReference>
<keyword evidence="2" id="KW-1185">Reference proteome</keyword>
<reference evidence="1 2" key="1">
    <citation type="submission" date="2016-10" db="EMBL/GenBank/DDBJ databases">
        <authorList>
            <person name="de Groot N.N."/>
        </authorList>
    </citation>
    <scope>NUCLEOTIDE SEQUENCE [LARGE SCALE GENOMIC DNA]</scope>
    <source>
        <strain evidence="1 2">CGMCC 4.5681</strain>
    </source>
</reference>